<feature type="transmembrane region" description="Helical" evidence="5">
    <location>
        <begin position="123"/>
        <end position="146"/>
    </location>
</feature>
<dbReference type="STRING" id="119000.SAMN05661010_01675"/>
<dbReference type="GO" id="GO:0016020">
    <property type="term" value="C:membrane"/>
    <property type="evidence" value="ECO:0007669"/>
    <property type="project" value="UniProtKB-SubCell"/>
</dbReference>
<dbReference type="Proteomes" id="UP000198654">
    <property type="component" value="Unassembled WGS sequence"/>
</dbReference>
<evidence type="ECO:0000313" key="7">
    <source>
        <dbReference type="Proteomes" id="UP000198654"/>
    </source>
</evidence>
<gene>
    <name evidence="6" type="ORF">SAMN05661010_01675</name>
</gene>
<keyword evidence="2 5" id="KW-0812">Transmembrane</keyword>
<evidence type="ECO:0000256" key="2">
    <source>
        <dbReference type="ARBA" id="ARBA00022692"/>
    </source>
</evidence>
<dbReference type="AlphaFoldDB" id="A0A1G9JYB7"/>
<keyword evidence="7" id="KW-1185">Reference proteome</keyword>
<proteinExistence type="predicted"/>
<name>A0A1G9JYB7_9GAMM</name>
<evidence type="ECO:0000313" key="6">
    <source>
        <dbReference type="EMBL" id="SDL42539.1"/>
    </source>
</evidence>
<evidence type="ECO:0008006" key="8">
    <source>
        <dbReference type="Google" id="ProtNLM"/>
    </source>
</evidence>
<sequence length="356" mass="40939">MQRETRRPSRKTTGEALARGEEPLPQLSYRNRSPRGERLQLGWDLLIIVLVIANLALLLFDSLFLIPPLNNAFEALAPGLYAAYDTTIHANFLAIDLAFVAVFVFDVLLGWSVAIAERRYHRWFFYPFVHWYDVIGCIPLAGLRWLRVLRVISLLYRLQRLELIDVRRWYLYGVLAKYYTIALEELSDRVAIRLLGSVQDEIRHSDVFSRRIADEVVAPRKQQLVQEITQRLETSLSGVYADNRALIARYISALVGRTMHESHEIQRLRRLPFGSQLANAMDQTLSDIAGKLVQEAVAGLRSPEFSSLLERLADSGFDALVATDTRSERITEQVLIDVLEILKEQVATKRWQDRYD</sequence>
<comment type="subcellular location">
    <subcellularLocation>
        <location evidence="1">Membrane</location>
        <topology evidence="1">Multi-pass membrane protein</topology>
    </subcellularLocation>
</comment>
<accession>A0A1G9JYB7</accession>
<dbReference type="InterPro" id="IPR027359">
    <property type="entry name" value="Volt_channel_dom_sf"/>
</dbReference>
<evidence type="ECO:0000256" key="4">
    <source>
        <dbReference type="ARBA" id="ARBA00023136"/>
    </source>
</evidence>
<keyword evidence="3 5" id="KW-1133">Transmembrane helix</keyword>
<evidence type="ECO:0000256" key="1">
    <source>
        <dbReference type="ARBA" id="ARBA00004141"/>
    </source>
</evidence>
<evidence type="ECO:0000256" key="3">
    <source>
        <dbReference type="ARBA" id="ARBA00022989"/>
    </source>
</evidence>
<evidence type="ECO:0000256" key="5">
    <source>
        <dbReference type="SAM" id="Phobius"/>
    </source>
</evidence>
<organism evidence="6 7">
    <name type="scientific">Modicisalibacter muralis</name>
    <dbReference type="NCBI Taxonomy" id="119000"/>
    <lineage>
        <taxon>Bacteria</taxon>
        <taxon>Pseudomonadati</taxon>
        <taxon>Pseudomonadota</taxon>
        <taxon>Gammaproteobacteria</taxon>
        <taxon>Oceanospirillales</taxon>
        <taxon>Halomonadaceae</taxon>
        <taxon>Modicisalibacter</taxon>
    </lineage>
</organism>
<protein>
    <recommendedName>
        <fullName evidence="8">Preprotein translocase subunit SecA</fullName>
    </recommendedName>
</protein>
<dbReference type="EMBL" id="FNGI01000003">
    <property type="protein sequence ID" value="SDL42539.1"/>
    <property type="molecule type" value="Genomic_DNA"/>
</dbReference>
<dbReference type="SUPFAM" id="SSF81324">
    <property type="entry name" value="Voltage-gated potassium channels"/>
    <property type="match status" value="1"/>
</dbReference>
<feature type="transmembrane region" description="Helical" evidence="5">
    <location>
        <begin position="41"/>
        <end position="66"/>
    </location>
</feature>
<keyword evidence="4 5" id="KW-0472">Membrane</keyword>
<reference evidence="6 7" key="1">
    <citation type="submission" date="2016-10" db="EMBL/GenBank/DDBJ databases">
        <authorList>
            <person name="de Groot N.N."/>
        </authorList>
    </citation>
    <scope>NUCLEOTIDE SEQUENCE [LARGE SCALE GENOMIC DNA]</scope>
    <source>
        <strain evidence="6 7">DSM 14789</strain>
    </source>
</reference>
<feature type="transmembrane region" description="Helical" evidence="5">
    <location>
        <begin position="86"/>
        <end position="111"/>
    </location>
</feature>
<dbReference type="RefSeq" id="WP_245704143.1">
    <property type="nucleotide sequence ID" value="NZ_FNGI01000003.1"/>
</dbReference>
<dbReference type="Gene3D" id="1.20.120.350">
    <property type="entry name" value="Voltage-gated potassium channels. Chain C"/>
    <property type="match status" value="1"/>
</dbReference>